<feature type="region of interest" description="Disordered" evidence="2">
    <location>
        <begin position="2334"/>
        <end position="2355"/>
    </location>
</feature>
<feature type="region of interest" description="Disordered" evidence="2">
    <location>
        <begin position="1370"/>
        <end position="1394"/>
    </location>
</feature>
<feature type="compositionally biased region" description="Polar residues" evidence="2">
    <location>
        <begin position="2231"/>
        <end position="2240"/>
    </location>
</feature>
<feature type="region of interest" description="Disordered" evidence="2">
    <location>
        <begin position="1264"/>
        <end position="1292"/>
    </location>
</feature>
<protein>
    <submittedName>
        <fullName evidence="3">Uncharacterized protein</fullName>
    </submittedName>
</protein>
<sequence length="2484" mass="267297">MAAKGGRNRLPRPNARALPPSRRMSLPNLKDAFSGTARAYCQIQPARPVLKDKGNLPKECLRPFQRPPEKQNCRKGEICTEVKKVCPSGKPSLAGSLKPRRNSTGEIGKNLYSYFENHKMEAMKRSKIPLDSTWVRKDSDSSQKMEDSASHETSTAASECGSSVGSTWSRTFVVLDDEGNEVFPDTLSLNSHGEVQDNNVAQEEVPTVESAQQALNCELPNCGSTVTFQHLFPPGAIDTNSILPKSRYFPDCQSANPSAGDALNEDNRGPACKYFGTPVAATKPKGKIQLTPVMEVDLELSSSEAGSATEQQPRNLTTENECVRKRFPDILQHTTSNHEEPALTTPLYRSFFAAECMEIVCQIAGGKLPGGRIHQPSSDVSAGPQSSKRKRAMFDWSTIEAEPLPYDLTPMKSMLSHDADKVIRSLDSTPAPTDGSFFGGSILDLDNMNLQLLEFGDEGVEERKQLSASKEALDSEPSGLSKISLASSDSFRGLKDLSSFEGLDVMEVAPRQPASICSLHESVDESEPRALVDSSLNSTVDLHVPATSALLNTTVTHTPAVQSNQLANGSVPNAVIPVKLDAKSSDSQDPNLTVTKAEKVTAMNKTQDLFVTTLEVGAISPYKKSEIKVVHLLNTTQDIGQTSHLESAERNFQINVTQDIVLSGDSVDVTEEIMEEGNTTRDLGDINCQDHVNEGNTTRDLVASKHQNFLDGNTTRDLGDKRQDSVESNTTRDLGDNQNLEDGGNTTRDLGDNNQDLEDCANKTRDLQDIKYQDLKDLENATRDIVGSNQQDTLGVETMARDIKHQDLGDRRNMTIDTDTQNQEASTPEYSANATHDLGSAKIEVILEVVVSSHTTSEKEVANSKAGPLEEVVRGEANLVEDLENGEAINKVEGQNENKLEEAVKFEAEVENLTVQSDATTENILVKSEAKLQDVVAKGEPTPDEVPSSTLEAGLGGSANARSVEGEQPYHHRPLDRLSSGDTSLVLHTADSSRRSIELTHNESCFSAGSLSFVTSTPLPGAVAFQFTKGSCSDSMQSNASSLHKFPNLSICSVPEESDFEVSETSKRKSTAAKKGMDRTAGKSIGKSTVYTARISNLQHPANSSQRNLSRAEVPSKTPLASGIPGARRALALTSTVEKPRVSRETLTTKLPIGGARIPTMTKTSSKSSLTNGKSGLPKSGIQSSTQKPSGTSFTNLPFEVQRTSSSVLGEQASKNEGTPPPDLEPKLAQVTFDAGSAQPVKPSSMMKPPSASKLYRFRGGARAPNRSIHGGTVGGEKTFVGGTPAHDSRPSMAGIRTAEDKMSLQAQRAPDSRMSMGPPRNTESRMPLRPPRAADTRVSGAPGVPNIRMSVGPQQASDSRVNFVAPRDPDIRMLTPRGPESRMSLGAPRGPGSRMSLAGLRPPSGKMSFGLPKPPDSRLTMITTTTIENKLSVAVTREPLGSAIADSRASIPEAQGSQCAATPDSGLTLGGLRPQLYSSKGICTFGIRPPAASAIASVSGAARNGLSVRPPGLTLPKSPASESVSPKKPDLQAASEGAAVPNDDGQAAKRKLSSLPAPRSIMRSGLKPPSKSKPSTLNPSPKRPRLAPPNLYSEPSTSKRPSPGPEKVAAYATPAKLETPGPGIKPFKRSPLIVGKPNASSQSERKACPETEVQRAEAESVSKASAVVEESVTEQESIHRSHSATEERRAGLQSIHEDPCTMEKSPTKSAMIPERSADVKDSVIVAAQHLWVDSGSKEQSAGLQSGNEAPCTKEELMAEPEATHATSAAGEELRAGPETMHANAVTAEGRRDGLELIVDIPSMKVESMTLSNSTLQTPNIIEGANVEMNSVCRPTAVNESSAVPKHFHQALAPVVEPMTESGSLHTISSAAEEQGAQTEPTPQTPVQEQSVFLELIHTTPVGVESRNGQETVPKTPTLMEELKTELQKSTAAMEEPSSGQFGGSKSSPTKAKSRTESESFYITPPTSKKVWPTLDSMYNKTPFAMAKQITESASFYKTPATFEKQINNVTPAFVYRNLPASDKSKSDPKTNLPPWMMKKQTNGPHSSLNAAETEEKASCWMESIHESTLTEPEPKAGPKTMTQTLSSTTAAQKENTNFVLSPSPNIHKLHTEVAAIRRSPSKNDKVVTDEDKTASNIDETITDLGSIHRTPHNSEKSLSSGITQNTLSSPAHPAFDSRAGENNGADSVHGPVHPPPATKTDAAQVTGGTGNIPGELANKLQPAPDIEGCTRTTFENDSTCPDFMEHPGSGKTHLDQELEEVKRELAERDIQCEQYVLKVRTLEAQCEKYKRKLHLLVTRCECQDLELSLPSPGLEGERPPETAFKVTECSLEAPGRDMKNSPRNLSQEVEQPLESMSKVVEQSLLILKREMEKSPKACFQEGPLPSECSSKVEDCSLKTPGKDMATSSITHCKGEALAPGDQKLLPVSEPQGGCDEDPLSSQRVDRMRRSFLRILRSGCFTTRSAAIWPRGLEKELVLSHQLP</sequence>
<feature type="compositionally biased region" description="Low complexity" evidence="2">
    <location>
        <begin position="1568"/>
        <end position="1581"/>
    </location>
</feature>
<feature type="compositionally biased region" description="Basic residues" evidence="2">
    <location>
        <begin position="1"/>
        <end position="10"/>
    </location>
</feature>
<evidence type="ECO:0000313" key="3">
    <source>
        <dbReference type="EMBL" id="KAJ1196728.1"/>
    </source>
</evidence>
<feature type="region of interest" description="Disordered" evidence="2">
    <location>
        <begin position="1098"/>
        <end position="1127"/>
    </location>
</feature>
<feature type="region of interest" description="Disordered" evidence="2">
    <location>
        <begin position="2020"/>
        <end position="2086"/>
    </location>
</feature>
<feature type="region of interest" description="Disordered" evidence="2">
    <location>
        <begin position="301"/>
        <end position="321"/>
    </location>
</feature>
<feature type="region of interest" description="Disordered" evidence="2">
    <location>
        <begin position="139"/>
        <end position="164"/>
    </location>
</feature>
<organism evidence="3 4">
    <name type="scientific">Pleurodeles waltl</name>
    <name type="common">Iberian ribbed newt</name>
    <dbReference type="NCBI Taxonomy" id="8319"/>
    <lineage>
        <taxon>Eukaryota</taxon>
        <taxon>Metazoa</taxon>
        <taxon>Chordata</taxon>
        <taxon>Craniata</taxon>
        <taxon>Vertebrata</taxon>
        <taxon>Euteleostomi</taxon>
        <taxon>Amphibia</taxon>
        <taxon>Batrachia</taxon>
        <taxon>Caudata</taxon>
        <taxon>Salamandroidea</taxon>
        <taxon>Salamandridae</taxon>
        <taxon>Pleurodelinae</taxon>
        <taxon>Pleurodeles</taxon>
    </lineage>
</organism>
<feature type="compositionally biased region" description="Basic and acidic residues" evidence="2">
    <location>
        <begin position="1644"/>
        <end position="1661"/>
    </location>
</feature>
<keyword evidence="4" id="KW-1185">Reference proteome</keyword>
<feature type="region of interest" description="Disordered" evidence="2">
    <location>
        <begin position="1926"/>
        <end position="1961"/>
    </location>
</feature>
<feature type="compositionally biased region" description="Polar residues" evidence="2">
    <location>
        <begin position="2157"/>
        <end position="2170"/>
    </location>
</feature>
<dbReference type="Proteomes" id="UP001066276">
    <property type="component" value="Chromosome 2_1"/>
</dbReference>
<feature type="compositionally biased region" description="Low complexity" evidence="2">
    <location>
        <begin position="1162"/>
        <end position="1177"/>
    </location>
</feature>
<feature type="compositionally biased region" description="Basic and acidic residues" evidence="2">
    <location>
        <begin position="2122"/>
        <end position="2134"/>
    </location>
</feature>
<feature type="compositionally biased region" description="Polar residues" evidence="2">
    <location>
        <begin position="301"/>
        <end position="320"/>
    </location>
</feature>
<gene>
    <name evidence="3" type="ORF">NDU88_000593</name>
</gene>
<feature type="compositionally biased region" description="Polar residues" evidence="2">
    <location>
        <begin position="726"/>
        <end position="754"/>
    </location>
</feature>
<accession>A0AAV7V5I6</accession>
<feature type="coiled-coil region" evidence="1">
    <location>
        <begin position="889"/>
        <end position="916"/>
    </location>
</feature>
<feature type="compositionally biased region" description="Low complexity" evidence="2">
    <location>
        <begin position="1662"/>
        <end position="1671"/>
    </location>
</feature>
<evidence type="ECO:0000256" key="1">
    <source>
        <dbReference type="SAM" id="Coils"/>
    </source>
</evidence>
<feature type="compositionally biased region" description="Polar residues" evidence="2">
    <location>
        <begin position="706"/>
        <end position="716"/>
    </location>
</feature>
<feature type="region of interest" description="Disordered" evidence="2">
    <location>
        <begin position="706"/>
        <end position="757"/>
    </location>
</feature>
<feature type="compositionally biased region" description="Polar residues" evidence="2">
    <location>
        <begin position="1938"/>
        <end position="1951"/>
    </location>
</feature>
<reference evidence="3" key="1">
    <citation type="journal article" date="2022" name="bioRxiv">
        <title>Sequencing and chromosome-scale assembly of the giantPleurodeles waltlgenome.</title>
        <authorList>
            <person name="Brown T."/>
            <person name="Elewa A."/>
            <person name="Iarovenko S."/>
            <person name="Subramanian E."/>
            <person name="Araus A.J."/>
            <person name="Petzold A."/>
            <person name="Susuki M."/>
            <person name="Suzuki K.-i.T."/>
            <person name="Hayashi T."/>
            <person name="Toyoda A."/>
            <person name="Oliveira C."/>
            <person name="Osipova E."/>
            <person name="Leigh N.D."/>
            <person name="Simon A."/>
            <person name="Yun M.H."/>
        </authorList>
    </citation>
    <scope>NUCLEOTIDE SEQUENCE</scope>
    <source>
        <strain evidence="3">20211129_DDA</strain>
        <tissue evidence="3">Liver</tissue>
    </source>
</reference>
<feature type="region of interest" description="Disordered" evidence="2">
    <location>
        <begin position="1"/>
        <end position="27"/>
    </location>
</feature>
<feature type="compositionally biased region" description="Polar residues" evidence="2">
    <location>
        <begin position="2040"/>
        <end position="2051"/>
    </location>
</feature>
<feature type="compositionally biased region" description="Polar residues" evidence="2">
    <location>
        <begin position="1181"/>
        <end position="1217"/>
    </location>
</feature>
<feature type="region of interest" description="Disordered" evidence="2">
    <location>
        <begin position="1508"/>
        <end position="1714"/>
    </location>
</feature>
<proteinExistence type="predicted"/>
<feature type="region of interest" description="Disordered" evidence="2">
    <location>
        <begin position="1305"/>
        <end position="1346"/>
    </location>
</feature>
<feature type="compositionally biased region" description="Low complexity" evidence="2">
    <location>
        <begin position="11"/>
        <end position="23"/>
    </location>
</feature>
<feature type="region of interest" description="Disordered" evidence="2">
    <location>
        <begin position="2116"/>
        <end position="2252"/>
    </location>
</feature>
<dbReference type="EMBL" id="JANPWB010000003">
    <property type="protein sequence ID" value="KAJ1196728.1"/>
    <property type="molecule type" value="Genomic_DNA"/>
</dbReference>
<feature type="region of interest" description="Disordered" evidence="2">
    <location>
        <begin position="1060"/>
        <end position="1085"/>
    </location>
</feature>
<name>A0AAV7V5I6_PLEWA</name>
<comment type="caution">
    <text evidence="3">The sequence shown here is derived from an EMBL/GenBank/DDBJ whole genome shotgun (WGS) entry which is preliminary data.</text>
</comment>
<feature type="compositionally biased region" description="Polar residues" evidence="2">
    <location>
        <begin position="1098"/>
        <end position="1109"/>
    </location>
</feature>
<evidence type="ECO:0000256" key="2">
    <source>
        <dbReference type="SAM" id="MobiDB-lite"/>
    </source>
</evidence>
<feature type="coiled-coil region" evidence="1">
    <location>
        <begin position="2252"/>
        <end position="2300"/>
    </location>
</feature>
<feature type="compositionally biased region" description="Basic and acidic residues" evidence="2">
    <location>
        <begin position="1677"/>
        <end position="1702"/>
    </location>
</feature>
<feature type="compositionally biased region" description="Basic and acidic residues" evidence="2">
    <location>
        <begin position="139"/>
        <end position="150"/>
    </location>
</feature>
<keyword evidence="1" id="KW-0175">Coiled coil</keyword>
<evidence type="ECO:0000313" key="4">
    <source>
        <dbReference type="Proteomes" id="UP001066276"/>
    </source>
</evidence>
<feature type="region of interest" description="Disordered" evidence="2">
    <location>
        <begin position="1152"/>
        <end position="1227"/>
    </location>
</feature>